<dbReference type="InterPro" id="IPR058163">
    <property type="entry name" value="LysR-type_TF_proteobact-type"/>
</dbReference>
<dbReference type="GO" id="GO:0003700">
    <property type="term" value="F:DNA-binding transcription factor activity"/>
    <property type="evidence" value="ECO:0007669"/>
    <property type="project" value="InterPro"/>
</dbReference>
<dbReference type="KEGG" id="poj:PtoMrB4_33980"/>
<sequence>MDRHGQMQAFLAVSQTLSLAAAARQLGLSAPTVTRAVEALEQRLGLALLQRSTQGVTLTEAGQRFAADCERLLQQVREAEASAAGLHLEPRGRLTVSMPLLLGQQMLTPMLLDYLQRFPEVDVVVRYLERLPNLHEEGLDVAIVAGSLPDSSLVALPVGQVRRVVCASPGYLARHGEPQAPADLARHRIIHALADSRLPEWRFRVDGELRPYPLRPRLACATTQGAIQAACLGGGLTRCLGYQAHEQLANGQLRTVLDPFAPPPVPLHVVYREGRRAAARVRSFVDLAVAGLRNHGALNGTGDD</sequence>
<gene>
    <name evidence="6" type="ORF">PtoMrB4_33980</name>
</gene>
<dbReference type="Proteomes" id="UP000501237">
    <property type="component" value="Chromosome"/>
</dbReference>
<evidence type="ECO:0000256" key="3">
    <source>
        <dbReference type="ARBA" id="ARBA00023125"/>
    </source>
</evidence>
<dbReference type="CDD" id="cd08471">
    <property type="entry name" value="PBP2_CrgA_like_2"/>
    <property type="match status" value="1"/>
</dbReference>
<dbReference type="EMBL" id="AP022642">
    <property type="protein sequence ID" value="BCA29421.1"/>
    <property type="molecule type" value="Genomic_DNA"/>
</dbReference>
<evidence type="ECO:0000259" key="5">
    <source>
        <dbReference type="PROSITE" id="PS50931"/>
    </source>
</evidence>
<dbReference type="PANTHER" id="PTHR30537:SF5">
    <property type="entry name" value="HTH-TYPE TRANSCRIPTIONAL ACTIVATOR TTDR-RELATED"/>
    <property type="match status" value="1"/>
</dbReference>
<dbReference type="GeneID" id="57398615"/>
<keyword evidence="4" id="KW-0804">Transcription</keyword>
<dbReference type="SUPFAM" id="SSF53850">
    <property type="entry name" value="Periplasmic binding protein-like II"/>
    <property type="match status" value="1"/>
</dbReference>
<evidence type="ECO:0000313" key="6">
    <source>
        <dbReference type="EMBL" id="BCA29421.1"/>
    </source>
</evidence>
<evidence type="ECO:0000256" key="2">
    <source>
        <dbReference type="ARBA" id="ARBA00023015"/>
    </source>
</evidence>
<comment type="similarity">
    <text evidence="1">Belongs to the LysR transcriptional regulatory family.</text>
</comment>
<dbReference type="PROSITE" id="PS50931">
    <property type="entry name" value="HTH_LYSR"/>
    <property type="match status" value="1"/>
</dbReference>
<reference evidence="6 7" key="1">
    <citation type="journal article" date="2020" name="Microbiol. Resour. Announc.">
        <title>Complete genome sequence of Pseudomonas otitidis strain MrB4, isolated from Lake Biwa in Japan.</title>
        <authorList>
            <person name="Miyazaki K."/>
            <person name="Hase E."/>
            <person name="Maruya T."/>
        </authorList>
    </citation>
    <scope>NUCLEOTIDE SEQUENCE [LARGE SCALE GENOMIC DNA]</scope>
    <source>
        <strain evidence="6 7">MrB4</strain>
    </source>
</reference>
<dbReference type="Pfam" id="PF03466">
    <property type="entry name" value="LysR_substrate"/>
    <property type="match status" value="1"/>
</dbReference>
<dbReference type="InterPro" id="IPR005119">
    <property type="entry name" value="LysR_subst-bd"/>
</dbReference>
<evidence type="ECO:0000256" key="4">
    <source>
        <dbReference type="ARBA" id="ARBA00023163"/>
    </source>
</evidence>
<dbReference type="AlphaFoldDB" id="A0A679GEB8"/>
<dbReference type="GO" id="GO:0006351">
    <property type="term" value="P:DNA-templated transcription"/>
    <property type="evidence" value="ECO:0007669"/>
    <property type="project" value="TreeGrafter"/>
</dbReference>
<dbReference type="GO" id="GO:0043565">
    <property type="term" value="F:sequence-specific DNA binding"/>
    <property type="evidence" value="ECO:0007669"/>
    <property type="project" value="TreeGrafter"/>
</dbReference>
<dbReference type="InterPro" id="IPR036388">
    <property type="entry name" value="WH-like_DNA-bd_sf"/>
</dbReference>
<protein>
    <submittedName>
        <fullName evidence="6">LysR family transcriptional regulator</fullName>
    </submittedName>
</protein>
<dbReference type="FunFam" id="1.10.10.10:FF:000001">
    <property type="entry name" value="LysR family transcriptional regulator"/>
    <property type="match status" value="1"/>
</dbReference>
<organism evidence="6 7">
    <name type="scientific">Metapseudomonas otitidis</name>
    <dbReference type="NCBI Taxonomy" id="319939"/>
    <lineage>
        <taxon>Bacteria</taxon>
        <taxon>Pseudomonadati</taxon>
        <taxon>Pseudomonadota</taxon>
        <taxon>Gammaproteobacteria</taxon>
        <taxon>Pseudomonadales</taxon>
        <taxon>Pseudomonadaceae</taxon>
        <taxon>Metapseudomonas</taxon>
    </lineage>
</organism>
<evidence type="ECO:0000313" key="7">
    <source>
        <dbReference type="Proteomes" id="UP000501237"/>
    </source>
</evidence>
<dbReference type="InterPro" id="IPR000847">
    <property type="entry name" value="LysR_HTH_N"/>
</dbReference>
<dbReference type="PANTHER" id="PTHR30537">
    <property type="entry name" value="HTH-TYPE TRANSCRIPTIONAL REGULATOR"/>
    <property type="match status" value="1"/>
</dbReference>
<accession>A0A679GEB8</accession>
<dbReference type="RefSeq" id="WP_172434010.1">
    <property type="nucleotide sequence ID" value="NZ_AP022642.1"/>
</dbReference>
<feature type="domain" description="HTH lysR-type" evidence="5">
    <location>
        <begin position="1"/>
        <end position="59"/>
    </location>
</feature>
<evidence type="ECO:0000256" key="1">
    <source>
        <dbReference type="ARBA" id="ARBA00009437"/>
    </source>
</evidence>
<dbReference type="Pfam" id="PF00126">
    <property type="entry name" value="HTH_1"/>
    <property type="match status" value="1"/>
</dbReference>
<dbReference type="SUPFAM" id="SSF46785">
    <property type="entry name" value="Winged helix' DNA-binding domain"/>
    <property type="match status" value="1"/>
</dbReference>
<proteinExistence type="inferred from homology"/>
<dbReference type="InterPro" id="IPR036390">
    <property type="entry name" value="WH_DNA-bd_sf"/>
</dbReference>
<dbReference type="Gene3D" id="1.10.10.10">
    <property type="entry name" value="Winged helix-like DNA-binding domain superfamily/Winged helix DNA-binding domain"/>
    <property type="match status" value="1"/>
</dbReference>
<name>A0A679GEB8_9GAMM</name>
<keyword evidence="3" id="KW-0238">DNA-binding</keyword>
<dbReference type="Gene3D" id="3.40.190.290">
    <property type="match status" value="1"/>
</dbReference>
<keyword evidence="2" id="KW-0805">Transcription regulation</keyword>